<dbReference type="GO" id="GO:0016765">
    <property type="term" value="F:transferase activity, transferring alkyl or aryl (other than methyl) groups"/>
    <property type="evidence" value="ECO:0007669"/>
    <property type="project" value="InterPro"/>
</dbReference>
<dbReference type="RefSeq" id="WP_073388774.1">
    <property type="nucleotide sequence ID" value="NZ_FQXK01000026.1"/>
</dbReference>
<evidence type="ECO:0000256" key="3">
    <source>
        <dbReference type="ARBA" id="ARBA00022989"/>
    </source>
</evidence>
<dbReference type="PANTHER" id="PTHR11048:SF5">
    <property type="entry name" value="DECAPRENYL-PHOSPHATE PHOSPHORIBOSYLTRANSFERASE"/>
    <property type="match status" value="1"/>
</dbReference>
<evidence type="ECO:0000256" key="2">
    <source>
        <dbReference type="ARBA" id="ARBA00022692"/>
    </source>
</evidence>
<accession>A0A1M6A4W0</accession>
<feature type="transmembrane region" description="Helical" evidence="5">
    <location>
        <begin position="131"/>
        <end position="150"/>
    </location>
</feature>
<keyword evidence="4 5" id="KW-0472">Membrane</keyword>
<dbReference type="OrthoDB" id="9803632at2"/>
<keyword evidence="7" id="KW-1185">Reference proteome</keyword>
<reference evidence="7" key="1">
    <citation type="submission" date="2016-11" db="EMBL/GenBank/DDBJ databases">
        <authorList>
            <person name="Varghese N."/>
            <person name="Submissions S."/>
        </authorList>
    </citation>
    <scope>NUCLEOTIDE SEQUENCE [LARGE SCALE GENOMIC DNA]</scope>
    <source>
        <strain evidence="7">DSM 3071</strain>
    </source>
</reference>
<feature type="transmembrane region" description="Helical" evidence="5">
    <location>
        <begin position="12"/>
        <end position="29"/>
    </location>
</feature>
<organism evidence="6 7">
    <name type="scientific">Butyrivibrio fibrisolvens DSM 3071</name>
    <dbReference type="NCBI Taxonomy" id="1121131"/>
    <lineage>
        <taxon>Bacteria</taxon>
        <taxon>Bacillati</taxon>
        <taxon>Bacillota</taxon>
        <taxon>Clostridia</taxon>
        <taxon>Lachnospirales</taxon>
        <taxon>Lachnospiraceae</taxon>
        <taxon>Butyrivibrio</taxon>
    </lineage>
</organism>
<keyword evidence="6" id="KW-0808">Transferase</keyword>
<dbReference type="AlphaFoldDB" id="A0A1M6A4W0"/>
<dbReference type="STRING" id="1121131.SAMN02745229_02872"/>
<dbReference type="InterPro" id="IPR039653">
    <property type="entry name" value="Prenyltransferase"/>
</dbReference>
<dbReference type="PANTHER" id="PTHR11048">
    <property type="entry name" value="PRENYLTRANSFERASES"/>
    <property type="match status" value="1"/>
</dbReference>
<dbReference type="Pfam" id="PF01040">
    <property type="entry name" value="UbiA"/>
    <property type="match status" value="1"/>
</dbReference>
<sequence>MKKYIDLLRVKHYIKNVLVFIPLFFGGVIFEKTLFINACLGFIAFSAISSAIYILNDYRDIDKDRLHPKKKNRPLASGLISKKAATLLFLACLSVAVIMSVAVGDYRAFLLLLLYFMLNLLYSMGLKNKPIVDVVILASGFVIRVFYGGVITNVVISKWLYLVVMVGSLYMGLGKRRNELRTQSDTRDVLKHYNESFLDKNMYVCFALVNVFYALWSLEMPNPGMIWTFPFFLVLLMCYSLNVEGNSDGDPVEVIIHDKLLIGIIVSYAVCIFLLLYVFGE</sequence>
<evidence type="ECO:0000256" key="4">
    <source>
        <dbReference type="ARBA" id="ARBA00023136"/>
    </source>
</evidence>
<evidence type="ECO:0000313" key="7">
    <source>
        <dbReference type="Proteomes" id="UP000184278"/>
    </source>
</evidence>
<dbReference type="EMBL" id="FQXK01000026">
    <property type="protein sequence ID" value="SHI31203.1"/>
    <property type="molecule type" value="Genomic_DNA"/>
</dbReference>
<keyword evidence="3 5" id="KW-1133">Transmembrane helix</keyword>
<dbReference type="GeneID" id="89511272"/>
<gene>
    <name evidence="6" type="ORF">SAMN02745229_02872</name>
</gene>
<proteinExistence type="predicted"/>
<dbReference type="InterPro" id="IPR000537">
    <property type="entry name" value="UbiA_prenyltransferase"/>
</dbReference>
<protein>
    <submittedName>
        <fullName evidence="6">4-hydroxybenzoate polyprenyltransferase</fullName>
    </submittedName>
</protein>
<comment type="subcellular location">
    <subcellularLocation>
        <location evidence="1">Membrane</location>
        <topology evidence="1">Multi-pass membrane protein</topology>
    </subcellularLocation>
</comment>
<evidence type="ECO:0000256" key="1">
    <source>
        <dbReference type="ARBA" id="ARBA00004141"/>
    </source>
</evidence>
<evidence type="ECO:0000313" key="6">
    <source>
        <dbReference type="EMBL" id="SHI31203.1"/>
    </source>
</evidence>
<dbReference type="Gene3D" id="1.10.357.140">
    <property type="entry name" value="UbiA prenyltransferase"/>
    <property type="match status" value="1"/>
</dbReference>
<dbReference type="GO" id="GO:0009247">
    <property type="term" value="P:glycolipid biosynthetic process"/>
    <property type="evidence" value="ECO:0007669"/>
    <property type="project" value="TreeGrafter"/>
</dbReference>
<feature type="transmembrane region" description="Helical" evidence="5">
    <location>
        <begin position="224"/>
        <end position="241"/>
    </location>
</feature>
<dbReference type="CDD" id="cd13963">
    <property type="entry name" value="PT_UbiA_2"/>
    <property type="match status" value="1"/>
</dbReference>
<feature type="transmembrane region" description="Helical" evidence="5">
    <location>
        <begin position="201"/>
        <end position="218"/>
    </location>
</feature>
<feature type="transmembrane region" description="Helical" evidence="5">
    <location>
        <begin position="261"/>
        <end position="280"/>
    </location>
</feature>
<name>A0A1M6A4W0_BUTFI</name>
<dbReference type="InterPro" id="IPR044878">
    <property type="entry name" value="UbiA_sf"/>
</dbReference>
<dbReference type="GO" id="GO:0005886">
    <property type="term" value="C:plasma membrane"/>
    <property type="evidence" value="ECO:0007669"/>
    <property type="project" value="TreeGrafter"/>
</dbReference>
<feature type="transmembrane region" description="Helical" evidence="5">
    <location>
        <begin position="106"/>
        <end position="124"/>
    </location>
</feature>
<evidence type="ECO:0000256" key="5">
    <source>
        <dbReference type="SAM" id="Phobius"/>
    </source>
</evidence>
<feature type="transmembrane region" description="Helical" evidence="5">
    <location>
        <begin position="75"/>
        <end position="100"/>
    </location>
</feature>
<keyword evidence="2 5" id="KW-0812">Transmembrane</keyword>
<feature type="transmembrane region" description="Helical" evidence="5">
    <location>
        <begin position="35"/>
        <end position="55"/>
    </location>
</feature>
<dbReference type="Proteomes" id="UP000184278">
    <property type="component" value="Unassembled WGS sequence"/>
</dbReference>